<dbReference type="EMBL" id="JARGYT010000079">
    <property type="protein sequence ID" value="MDZ5762643.1"/>
    <property type="molecule type" value="Genomic_DNA"/>
</dbReference>
<sequence length="43" mass="4727">METKNTHNTLNTQENGKLKGYASIFNIKDIDGDIGTVNKGFAK</sequence>
<name>A0ABU5L946_9RICK</name>
<comment type="caution">
    <text evidence="1">The sequence shown here is derived from an EMBL/GenBank/DDBJ whole genome shotgun (WGS) entry which is preliminary data.</text>
</comment>
<protein>
    <submittedName>
        <fullName evidence="1">Uncharacterized protein</fullName>
    </submittedName>
</protein>
<evidence type="ECO:0000313" key="1">
    <source>
        <dbReference type="EMBL" id="MDZ5762643.1"/>
    </source>
</evidence>
<gene>
    <name evidence="1" type="ORF">Cyrtocomes_01034</name>
</gene>
<keyword evidence="2" id="KW-1185">Reference proteome</keyword>
<proteinExistence type="predicted"/>
<dbReference type="Proteomes" id="UP001293791">
    <property type="component" value="Unassembled WGS sequence"/>
</dbReference>
<organism evidence="1 2">
    <name type="scientific">Candidatus Cyrtobacter comes</name>
    <dbReference type="NCBI Taxonomy" id="675776"/>
    <lineage>
        <taxon>Bacteria</taxon>
        <taxon>Pseudomonadati</taxon>
        <taxon>Pseudomonadota</taxon>
        <taxon>Alphaproteobacteria</taxon>
        <taxon>Rickettsiales</taxon>
        <taxon>Candidatus Midichloriaceae</taxon>
        <taxon>Candidatus Cyrtobacter</taxon>
    </lineage>
</organism>
<evidence type="ECO:0000313" key="2">
    <source>
        <dbReference type="Proteomes" id="UP001293791"/>
    </source>
</evidence>
<reference evidence="1 2" key="1">
    <citation type="submission" date="2023-02" db="EMBL/GenBank/DDBJ databases">
        <title>Host association and intracellularity evolved multiple times independently in the Rickettsiales.</title>
        <authorList>
            <person name="Castelli M."/>
            <person name="Nardi T."/>
            <person name="Gammuto L."/>
            <person name="Bellinzona G."/>
            <person name="Sabaneyeva E."/>
            <person name="Potekhin A."/>
            <person name="Serra V."/>
            <person name="Petroni G."/>
            <person name="Sassera D."/>
        </authorList>
    </citation>
    <scope>NUCLEOTIDE SEQUENCE [LARGE SCALE GENOMIC DNA]</scope>
    <source>
        <strain evidence="1 2">BOD18</strain>
    </source>
</reference>
<accession>A0ABU5L946</accession>